<dbReference type="AlphaFoldDB" id="A0A1G2N227"/>
<dbReference type="Pfam" id="PF08309">
    <property type="entry name" value="LVIVD"/>
    <property type="match status" value="2"/>
</dbReference>
<dbReference type="InterPro" id="IPR013211">
    <property type="entry name" value="LVIVD"/>
</dbReference>
<dbReference type="STRING" id="1802315.A3F51_01450"/>
<comment type="caution">
    <text evidence="2">The sequence shown here is derived from an EMBL/GenBank/DDBJ whole genome shotgun (WGS) entry which is preliminary data.</text>
</comment>
<evidence type="ECO:0000256" key="1">
    <source>
        <dbReference type="SAM" id="Phobius"/>
    </source>
</evidence>
<evidence type="ECO:0000313" key="2">
    <source>
        <dbReference type="EMBL" id="OHA29261.1"/>
    </source>
</evidence>
<dbReference type="Proteomes" id="UP000178089">
    <property type="component" value="Unassembled WGS sequence"/>
</dbReference>
<reference evidence="2 3" key="1">
    <citation type="journal article" date="2016" name="Nat. Commun.">
        <title>Thousands of microbial genomes shed light on interconnected biogeochemical processes in an aquifer system.</title>
        <authorList>
            <person name="Anantharaman K."/>
            <person name="Brown C.T."/>
            <person name="Hug L.A."/>
            <person name="Sharon I."/>
            <person name="Castelle C.J."/>
            <person name="Probst A.J."/>
            <person name="Thomas B.C."/>
            <person name="Singh A."/>
            <person name="Wilkins M.J."/>
            <person name="Karaoz U."/>
            <person name="Brodie E.L."/>
            <person name="Williams K.H."/>
            <person name="Hubbard S.S."/>
            <person name="Banfield J.F."/>
        </authorList>
    </citation>
    <scope>NUCLEOTIDE SEQUENCE [LARGE SCALE GENOMIC DNA]</scope>
</reference>
<sequence length="521" mass="57665">MRKIRFKQHRGLILMDILVAMSLATIFVIVLAQSSANSRELFEFAKERGRLINIFENHSNKFDGMVPYESRTIVLDSNDSNYSVYSTTTLTGHARWYGNVRIQTDITIRSEIADHISSSTESGVYPRSASRTQSMTFTRVVAYPFLNINDASGTALCNVDFSSKDTIGSYGFDGRQRPQLEDAVFSNGLNPQSLNPTITPIILPIDPLIPLTDIEVRNGRAYISTDSSRQSDPDIFVVDIRDSSSAYLLSGINTGPGISSIALVGDRIFAAATSRVAQLQVIKMPDLANLIIESSYKLPLPYATATPPLGSAIFYDRGLIYLGTEKWEGQEFSVVDMSNPTRPIGLGGLEIGSKVGAIYVRDDVAYLAASDEKQLRAIDISNHAVPFLIDSFNPSGWERQEGKSLDYFEDRLSFGRTSGGFNIKQDHELFSWSDGILPFIESENKRFLDVTGGIYGIIQDRSFLYVISRQPDAEFQISDLHISTSTLKKIALPAMPQSLTCDNDSLYILAATAPVLYQVLF</sequence>
<keyword evidence="1" id="KW-1133">Transmembrane helix</keyword>
<proteinExistence type="predicted"/>
<evidence type="ECO:0000313" key="3">
    <source>
        <dbReference type="Proteomes" id="UP000178089"/>
    </source>
</evidence>
<evidence type="ECO:0008006" key="4">
    <source>
        <dbReference type="Google" id="ProtNLM"/>
    </source>
</evidence>
<protein>
    <recommendedName>
        <fullName evidence="4">LVIVD repeat protein</fullName>
    </recommendedName>
</protein>
<keyword evidence="1" id="KW-0812">Transmembrane</keyword>
<feature type="transmembrane region" description="Helical" evidence="1">
    <location>
        <begin position="12"/>
        <end position="32"/>
    </location>
</feature>
<organism evidence="2 3">
    <name type="scientific">Candidatus Taylorbacteria bacterium RIFCSPHIGHO2_12_FULL_45_16</name>
    <dbReference type="NCBI Taxonomy" id="1802315"/>
    <lineage>
        <taxon>Bacteria</taxon>
        <taxon>Candidatus Tayloriibacteriota</taxon>
    </lineage>
</organism>
<name>A0A1G2N227_9BACT</name>
<gene>
    <name evidence="2" type="ORF">A3F51_01450</name>
</gene>
<accession>A0A1G2N227</accession>
<dbReference type="EMBL" id="MHRT01000005">
    <property type="protein sequence ID" value="OHA29261.1"/>
    <property type="molecule type" value="Genomic_DNA"/>
</dbReference>
<keyword evidence="1" id="KW-0472">Membrane</keyword>